<gene>
    <name evidence="1" type="ORF">PRZ48_001570</name>
</gene>
<name>A0ABR0F350_ZASCE</name>
<protein>
    <submittedName>
        <fullName evidence="1">Uncharacterized protein</fullName>
    </submittedName>
</protein>
<reference evidence="1 2" key="1">
    <citation type="journal article" date="2023" name="G3 (Bethesda)">
        <title>A chromosome-level genome assembly of Zasmidium syzygii isolated from banana leaves.</title>
        <authorList>
            <person name="van Westerhoven A.C."/>
            <person name="Mehrabi R."/>
            <person name="Talebi R."/>
            <person name="Steentjes M.B.F."/>
            <person name="Corcolon B."/>
            <person name="Chong P.A."/>
            <person name="Kema G.H.J."/>
            <person name="Seidl M.F."/>
        </authorList>
    </citation>
    <scope>NUCLEOTIDE SEQUENCE [LARGE SCALE GENOMIC DNA]</scope>
    <source>
        <strain evidence="1 2">P124</strain>
    </source>
</reference>
<dbReference type="EMBL" id="JAXOVC010000001">
    <property type="protein sequence ID" value="KAK4507835.1"/>
    <property type="molecule type" value="Genomic_DNA"/>
</dbReference>
<accession>A0ABR0F350</accession>
<dbReference type="Proteomes" id="UP001305779">
    <property type="component" value="Unassembled WGS sequence"/>
</dbReference>
<organism evidence="1 2">
    <name type="scientific">Zasmidium cellare</name>
    <name type="common">Wine cellar mold</name>
    <name type="synonym">Racodium cellare</name>
    <dbReference type="NCBI Taxonomy" id="395010"/>
    <lineage>
        <taxon>Eukaryota</taxon>
        <taxon>Fungi</taxon>
        <taxon>Dikarya</taxon>
        <taxon>Ascomycota</taxon>
        <taxon>Pezizomycotina</taxon>
        <taxon>Dothideomycetes</taxon>
        <taxon>Dothideomycetidae</taxon>
        <taxon>Mycosphaerellales</taxon>
        <taxon>Mycosphaerellaceae</taxon>
        <taxon>Zasmidium</taxon>
    </lineage>
</organism>
<comment type="caution">
    <text evidence="1">The sequence shown here is derived from an EMBL/GenBank/DDBJ whole genome shotgun (WGS) entry which is preliminary data.</text>
</comment>
<proteinExistence type="predicted"/>
<sequence>MSYSPEQHAILLSLGIEQLPAVLCSPQDDEVELELAHTFTDTLPIRRMPVPGKRCPDCLNRGQVVWVIPGKKCQKCGREVN</sequence>
<evidence type="ECO:0000313" key="2">
    <source>
        <dbReference type="Proteomes" id="UP001305779"/>
    </source>
</evidence>
<keyword evidence="2" id="KW-1185">Reference proteome</keyword>
<evidence type="ECO:0000313" key="1">
    <source>
        <dbReference type="EMBL" id="KAK4507835.1"/>
    </source>
</evidence>